<evidence type="ECO:0000313" key="7">
    <source>
        <dbReference type="EMBL" id="CAI6363095.1"/>
    </source>
</evidence>
<dbReference type="PROSITE" id="PS50102">
    <property type="entry name" value="RRM"/>
    <property type="match status" value="1"/>
</dbReference>
<dbReference type="Gene3D" id="3.30.70.330">
    <property type="match status" value="1"/>
</dbReference>
<feature type="domain" description="PWI" evidence="6">
    <location>
        <begin position="989"/>
        <end position="1086"/>
    </location>
</feature>
<dbReference type="AlphaFoldDB" id="A0AAV0X4C8"/>
<dbReference type="InterPro" id="IPR034268">
    <property type="entry name" value="RBM25_RRM"/>
</dbReference>
<dbReference type="Proteomes" id="UP001160148">
    <property type="component" value="Unassembled WGS sequence"/>
</dbReference>
<evidence type="ECO:0000256" key="4">
    <source>
        <dbReference type="SAM" id="MobiDB-lite"/>
    </source>
</evidence>
<evidence type="ECO:0000313" key="8">
    <source>
        <dbReference type="Proteomes" id="UP001160148"/>
    </source>
</evidence>
<dbReference type="PROSITE" id="PS51025">
    <property type="entry name" value="PWI"/>
    <property type="match status" value="1"/>
</dbReference>
<feature type="compositionally biased region" description="Basic and acidic residues" evidence="4">
    <location>
        <begin position="543"/>
        <end position="555"/>
    </location>
</feature>
<gene>
    <name evidence="7" type="ORF">MEUPH1_LOCUS18094</name>
</gene>
<name>A0AAV0X4C8_9HEMI</name>
<evidence type="ECO:0000259" key="5">
    <source>
        <dbReference type="PROSITE" id="PS50102"/>
    </source>
</evidence>
<dbReference type="GO" id="GO:0000381">
    <property type="term" value="P:regulation of alternative mRNA splicing, via spliceosome"/>
    <property type="evidence" value="ECO:0007669"/>
    <property type="project" value="TreeGrafter"/>
</dbReference>
<keyword evidence="8" id="KW-1185">Reference proteome</keyword>
<dbReference type="SUPFAM" id="SSF101233">
    <property type="entry name" value="PWI domain"/>
    <property type="match status" value="1"/>
</dbReference>
<comment type="caution">
    <text evidence="7">The sequence shown here is derived from an EMBL/GenBank/DDBJ whole genome shotgun (WGS) entry which is preliminary data.</text>
</comment>
<dbReference type="SMART" id="SM00360">
    <property type="entry name" value="RRM"/>
    <property type="match status" value="1"/>
</dbReference>
<feature type="region of interest" description="Disordered" evidence="4">
    <location>
        <begin position="873"/>
        <end position="917"/>
    </location>
</feature>
<dbReference type="InterPro" id="IPR036770">
    <property type="entry name" value="Ankyrin_rpt-contain_sf"/>
</dbReference>
<dbReference type="GO" id="GO:0005681">
    <property type="term" value="C:spliceosomal complex"/>
    <property type="evidence" value="ECO:0007669"/>
    <property type="project" value="TreeGrafter"/>
</dbReference>
<evidence type="ECO:0000256" key="3">
    <source>
        <dbReference type="PROSITE-ProRule" id="PRU00176"/>
    </source>
</evidence>
<evidence type="ECO:0008006" key="9">
    <source>
        <dbReference type="Google" id="ProtNLM"/>
    </source>
</evidence>
<dbReference type="SMART" id="SM00311">
    <property type="entry name" value="PWI"/>
    <property type="match status" value="1"/>
</dbReference>
<feature type="compositionally biased region" description="Basic and acidic residues" evidence="4">
    <location>
        <begin position="595"/>
        <end position="614"/>
    </location>
</feature>
<feature type="domain" description="RRM" evidence="5">
    <location>
        <begin position="435"/>
        <end position="505"/>
    </location>
</feature>
<evidence type="ECO:0000259" key="6">
    <source>
        <dbReference type="PROSITE" id="PS51025"/>
    </source>
</evidence>
<dbReference type="Gene3D" id="1.25.40.20">
    <property type="entry name" value="Ankyrin repeat-containing domain"/>
    <property type="match status" value="1"/>
</dbReference>
<accession>A0AAV0X4C8</accession>
<keyword evidence="1" id="KW-0507">mRNA processing</keyword>
<dbReference type="InterPro" id="IPR035979">
    <property type="entry name" value="RBD_domain_sf"/>
</dbReference>
<dbReference type="GO" id="GO:0003729">
    <property type="term" value="F:mRNA binding"/>
    <property type="evidence" value="ECO:0007669"/>
    <property type="project" value="TreeGrafter"/>
</dbReference>
<feature type="region of interest" description="Disordered" evidence="4">
    <location>
        <begin position="542"/>
        <end position="572"/>
    </location>
</feature>
<evidence type="ECO:0000256" key="1">
    <source>
        <dbReference type="ARBA" id="ARBA00022664"/>
    </source>
</evidence>
<dbReference type="InterPro" id="IPR036483">
    <property type="entry name" value="PWI_dom_sf"/>
</dbReference>
<feature type="region of interest" description="Disordered" evidence="4">
    <location>
        <begin position="595"/>
        <end position="726"/>
    </location>
</feature>
<dbReference type="InterPro" id="IPR012677">
    <property type="entry name" value="Nucleotide-bd_a/b_plait_sf"/>
</dbReference>
<proteinExistence type="predicted"/>
<dbReference type="PANTHER" id="PTHR18806:SF4">
    <property type="entry name" value="RNA-BINDING PROTEIN 25"/>
    <property type="match status" value="1"/>
</dbReference>
<evidence type="ECO:0000256" key="2">
    <source>
        <dbReference type="ARBA" id="ARBA00022884"/>
    </source>
</evidence>
<feature type="compositionally biased region" description="Basic and acidic residues" evidence="4">
    <location>
        <begin position="626"/>
        <end position="709"/>
    </location>
</feature>
<dbReference type="PANTHER" id="PTHR18806">
    <property type="entry name" value="RBM25 PROTEIN"/>
    <property type="match status" value="1"/>
</dbReference>
<feature type="compositionally biased region" description="Basic and acidic residues" evidence="4">
    <location>
        <begin position="873"/>
        <end position="893"/>
    </location>
</feature>
<organism evidence="7 8">
    <name type="scientific">Macrosiphum euphorbiae</name>
    <name type="common">potato aphid</name>
    <dbReference type="NCBI Taxonomy" id="13131"/>
    <lineage>
        <taxon>Eukaryota</taxon>
        <taxon>Metazoa</taxon>
        <taxon>Ecdysozoa</taxon>
        <taxon>Arthropoda</taxon>
        <taxon>Hexapoda</taxon>
        <taxon>Insecta</taxon>
        <taxon>Pterygota</taxon>
        <taxon>Neoptera</taxon>
        <taxon>Paraneoptera</taxon>
        <taxon>Hemiptera</taxon>
        <taxon>Sternorrhyncha</taxon>
        <taxon>Aphidomorpha</taxon>
        <taxon>Aphidoidea</taxon>
        <taxon>Aphididae</taxon>
        <taxon>Macrosiphini</taxon>
        <taxon>Macrosiphum</taxon>
    </lineage>
</organism>
<dbReference type="Gene3D" id="1.20.1390.10">
    <property type="entry name" value="PWI domain"/>
    <property type="match status" value="1"/>
</dbReference>
<dbReference type="InterPro" id="IPR052768">
    <property type="entry name" value="RBM25"/>
</dbReference>
<sequence length="1091" mass="126984">MFKIPSLVKTAYYACNEIERNKYDLMETPDVDMQYCCELLFEVLKIEGTIGNDRHTMFSQSQSVNNGKTIKNVICEEAALHGHMDCLKFAHDIGVPWDESTCSNAALIGRIDCLVYARDNGCPWDESTCSNAASGGHFDCLLYARANGCPWDQGTCRLAALNGHMDILVYARENRCPWDVHTCSSAAFNGHIECLTYAHVNRCPWDEWTCTNAAFNGHLQCLVYARKNRCPWDKWTCSRAALNGHMDCLVYALENGCPSDEWTCRNAAARGNLSCLIYAHEKGCLWTTGTCSAAAVGGHFECLVYAHIAGCPWNSETFINAKVFNHTKCLKYALVNGCPRVPTVLFISLIMDDPNLTTAVSTPGFLPTTSANYLVMPFTPTVPSVPMPQSMVWSPMQQAPLVVPVTPHVVSAPPRFNPRATRKNFRQPTPSEPPITVFVGNISEKAPDTMIRHILATCGNIASWKRVQGFGFCEYYGAEAALRAIKVLHDMEVGGKKLVVKVDAKAQETLDQFKAEKKGTDDSEENQQFEVYCRQRINSIITDHNDEMTKEGKQNEEEDKPSIVDGVGFDMVPNEDEKKNLIFREIGKFREVMKKREEEKEVERKKKQEKEKLNGRHATPDSPDSEENRRIRRREERDKREKEKEERDKRERERDERDKRDREKKERRDKEREREKKDREKSIDKENRKEKDPEKSRGHYDKNRLREKEIEEEELELKKDDDRRRERELAYQEKRKQWEIRENQKKKDLSKERAKKLMIEEERERNAKKLKEFLEDYDDDKDDQKYYKGRDLQKRIELREKEIEEDGRDRQKEKDELEIIREKIYNDVDLKDPELEFAKVLKAREEMYKPKLLIDVAEKQKDKLKRYEMEIEKEIENQKNMEVEQERQRHVMEKALTPSPQQPATPPSVESQTPPPEFAPMTQPTTLMIKKRMDVKDVFNNDDEELPRPKKRKLVPLDYTDKKEEESKAVEEKKKNIRQLIERIPTDKDDLFSFLLDWTVVDNQLMEKRIRPWINKKIIEYIGEPEPTLVDFICSKVLAGSSPQAILDDVQMVLDEEAEVFVVKMWRLLVYEVEAKKLGLVKLEENGHKDP</sequence>
<dbReference type="CDD" id="cd12446">
    <property type="entry name" value="RRM_RBM25"/>
    <property type="match status" value="1"/>
</dbReference>
<keyword evidence="2 3" id="KW-0694">RNA-binding</keyword>
<dbReference type="GO" id="GO:0006397">
    <property type="term" value="P:mRNA processing"/>
    <property type="evidence" value="ECO:0007669"/>
    <property type="project" value="UniProtKB-KW"/>
</dbReference>
<dbReference type="SUPFAM" id="SSF54928">
    <property type="entry name" value="RNA-binding domain, RBD"/>
    <property type="match status" value="1"/>
</dbReference>
<dbReference type="Pfam" id="PF01480">
    <property type="entry name" value="PWI"/>
    <property type="match status" value="1"/>
</dbReference>
<dbReference type="EMBL" id="CARXXK010000003">
    <property type="protein sequence ID" value="CAI6363095.1"/>
    <property type="molecule type" value="Genomic_DNA"/>
</dbReference>
<dbReference type="InterPro" id="IPR000504">
    <property type="entry name" value="RRM_dom"/>
</dbReference>
<dbReference type="SUPFAM" id="SSF48403">
    <property type="entry name" value="Ankyrin repeat"/>
    <property type="match status" value="1"/>
</dbReference>
<dbReference type="InterPro" id="IPR002483">
    <property type="entry name" value="PWI_dom"/>
</dbReference>
<dbReference type="Pfam" id="PF00076">
    <property type="entry name" value="RRM_1"/>
    <property type="match status" value="1"/>
</dbReference>
<dbReference type="FunFam" id="1.20.1390.10:FF:000004">
    <property type="entry name" value="RNA-binding motif protein 25"/>
    <property type="match status" value="1"/>
</dbReference>
<reference evidence="7 8" key="1">
    <citation type="submission" date="2023-01" db="EMBL/GenBank/DDBJ databases">
        <authorList>
            <person name="Whitehead M."/>
        </authorList>
    </citation>
    <scope>NUCLEOTIDE SEQUENCE [LARGE SCALE GENOMIC DNA]</scope>
</reference>
<feature type="compositionally biased region" description="Basic and acidic residues" evidence="4">
    <location>
        <begin position="716"/>
        <end position="726"/>
    </location>
</feature>
<protein>
    <recommendedName>
        <fullName evidence="9">RNA-binding protein 25</fullName>
    </recommendedName>
</protein>